<dbReference type="GO" id="GO:0008667">
    <property type="term" value="F:2,3-dihydro-2,3-dihydroxybenzoate dehydrogenase activity"/>
    <property type="evidence" value="ECO:0007669"/>
    <property type="project" value="UniProtKB-UniRule"/>
</dbReference>
<dbReference type="FunFam" id="3.40.50.720:FF:000084">
    <property type="entry name" value="Short-chain dehydrogenase reductase"/>
    <property type="match status" value="1"/>
</dbReference>
<organism evidence="7 8">
    <name type="scientific">Amycolatopsis echigonensis</name>
    <dbReference type="NCBI Taxonomy" id="2576905"/>
    <lineage>
        <taxon>Bacteria</taxon>
        <taxon>Bacillati</taxon>
        <taxon>Actinomycetota</taxon>
        <taxon>Actinomycetes</taxon>
        <taxon>Pseudonocardiales</taxon>
        <taxon>Pseudonocardiaceae</taxon>
        <taxon>Amycolatopsis</taxon>
    </lineage>
</organism>
<dbReference type="GO" id="GO:0019290">
    <property type="term" value="P:siderophore biosynthetic process"/>
    <property type="evidence" value="ECO:0007669"/>
    <property type="project" value="InterPro"/>
</dbReference>
<dbReference type="Gene3D" id="3.40.50.720">
    <property type="entry name" value="NAD(P)-binding Rossmann-like Domain"/>
    <property type="match status" value="1"/>
</dbReference>
<dbReference type="PANTHER" id="PTHR42760">
    <property type="entry name" value="SHORT-CHAIN DEHYDROGENASES/REDUCTASES FAMILY MEMBER"/>
    <property type="match status" value="1"/>
</dbReference>
<comment type="similarity">
    <text evidence="1 4">Belongs to the short-chain dehydrogenases/reductases (SDR) family.</text>
</comment>
<comment type="caution">
    <text evidence="7">The sequence shown here is derived from an EMBL/GenBank/DDBJ whole genome shotgun (WGS) entry which is preliminary data.</text>
</comment>
<dbReference type="Pfam" id="PF13561">
    <property type="entry name" value="adh_short_C2"/>
    <property type="match status" value="1"/>
</dbReference>
<evidence type="ECO:0000259" key="6">
    <source>
        <dbReference type="SMART" id="SM00822"/>
    </source>
</evidence>
<dbReference type="GO" id="GO:0016616">
    <property type="term" value="F:oxidoreductase activity, acting on the CH-OH group of donors, NAD or NADP as acceptor"/>
    <property type="evidence" value="ECO:0007669"/>
    <property type="project" value="TreeGrafter"/>
</dbReference>
<evidence type="ECO:0000313" key="7">
    <source>
        <dbReference type="EMBL" id="PKV96090.1"/>
    </source>
</evidence>
<dbReference type="SUPFAM" id="SSF51735">
    <property type="entry name" value="NAD(P)-binding Rossmann-fold domains"/>
    <property type="match status" value="1"/>
</dbReference>
<gene>
    <name evidence="7" type="ORF">ATK30_7026</name>
</gene>
<dbReference type="EMBL" id="PJMY01000003">
    <property type="protein sequence ID" value="PKV96090.1"/>
    <property type="molecule type" value="Genomic_DNA"/>
</dbReference>
<protein>
    <recommendedName>
        <fullName evidence="3">2,3-dihydro-2,3-dihydroxybenzoate dehydrogenase</fullName>
        <ecNumber evidence="3">1.3.1.28</ecNumber>
    </recommendedName>
</protein>
<dbReference type="Pfam" id="PF00106">
    <property type="entry name" value="adh_short"/>
    <property type="match status" value="1"/>
</dbReference>
<dbReference type="InterPro" id="IPR003560">
    <property type="entry name" value="DHB_DH"/>
</dbReference>
<dbReference type="PROSITE" id="PS00061">
    <property type="entry name" value="ADH_SHORT"/>
    <property type="match status" value="1"/>
</dbReference>
<keyword evidence="2" id="KW-0560">Oxidoreductase</keyword>
<evidence type="ECO:0000256" key="4">
    <source>
        <dbReference type="RuleBase" id="RU000363"/>
    </source>
</evidence>
<evidence type="ECO:0000256" key="2">
    <source>
        <dbReference type="ARBA" id="ARBA00023002"/>
    </source>
</evidence>
<dbReference type="SMART" id="SM00822">
    <property type="entry name" value="PKS_KR"/>
    <property type="match status" value="1"/>
</dbReference>
<dbReference type="PRINTS" id="PR00081">
    <property type="entry name" value="GDHRDH"/>
</dbReference>
<keyword evidence="8" id="KW-1185">Reference proteome</keyword>
<dbReference type="InterPro" id="IPR002347">
    <property type="entry name" value="SDR_fam"/>
</dbReference>
<accession>A0A2N3WQH4</accession>
<dbReference type="InterPro" id="IPR057326">
    <property type="entry name" value="KR_dom"/>
</dbReference>
<sequence>MTGDAGAGIEGRIALVTGGARGIGAAVVEALARAGAVVAAVDIDEKGLREVAARDYGVQPSGSASERDFSGGDAARGRPSRNAQVPVGRVVPFVADVGDPGSVARVVADVERELGPIGIGVSVAGVLRPGSVGETSDEDWAATFAVNSTGVFTVLREISRRMQPRGSGALVTVGSNAAGVPRTGMAAYAASKAAATMLTRCLGLELAGSGIRCNIVSPGSTDTDMQRLLWTDEAGENRVIAGNPEQFRVGIPLGRIADPADIADAVLFLVSDRARHITMQNLYVDGGATLRA</sequence>
<dbReference type="Proteomes" id="UP000233750">
    <property type="component" value="Unassembled WGS sequence"/>
</dbReference>
<dbReference type="OrthoDB" id="9803333at2"/>
<dbReference type="AlphaFoldDB" id="A0A2N3WQH4"/>
<dbReference type="RefSeq" id="WP_101439002.1">
    <property type="nucleotide sequence ID" value="NZ_PJMY01000003.1"/>
</dbReference>
<dbReference type="PANTHER" id="PTHR42760:SF115">
    <property type="entry name" value="3-OXOACYL-[ACYL-CARRIER-PROTEIN] REDUCTASE FABG"/>
    <property type="match status" value="1"/>
</dbReference>
<dbReference type="PRINTS" id="PR00080">
    <property type="entry name" value="SDRFAMILY"/>
</dbReference>
<dbReference type="InterPro" id="IPR036291">
    <property type="entry name" value="NAD(P)-bd_dom_sf"/>
</dbReference>
<feature type="region of interest" description="Disordered" evidence="5">
    <location>
        <begin position="57"/>
        <end position="82"/>
    </location>
</feature>
<dbReference type="EC" id="1.3.1.28" evidence="3"/>
<dbReference type="NCBIfam" id="NF006074">
    <property type="entry name" value="PRK08220.1"/>
    <property type="match status" value="1"/>
</dbReference>
<evidence type="ECO:0000313" key="8">
    <source>
        <dbReference type="Proteomes" id="UP000233750"/>
    </source>
</evidence>
<reference evidence="7 8" key="1">
    <citation type="submission" date="2017-12" db="EMBL/GenBank/DDBJ databases">
        <title>Sequencing the genomes of 1000 Actinobacteria strains.</title>
        <authorList>
            <person name="Klenk H.-P."/>
        </authorList>
    </citation>
    <scope>NUCLEOTIDE SEQUENCE [LARGE SCALE GENOMIC DNA]</scope>
    <source>
        <strain evidence="7 8">DSM 45165</strain>
    </source>
</reference>
<evidence type="ECO:0000256" key="1">
    <source>
        <dbReference type="ARBA" id="ARBA00006484"/>
    </source>
</evidence>
<dbReference type="InterPro" id="IPR020904">
    <property type="entry name" value="Sc_DH/Rdtase_CS"/>
</dbReference>
<feature type="domain" description="Ketoreductase" evidence="6">
    <location>
        <begin position="12"/>
        <end position="221"/>
    </location>
</feature>
<proteinExistence type="inferred from homology"/>
<evidence type="ECO:0000256" key="3">
    <source>
        <dbReference type="NCBIfam" id="TIGR04316"/>
    </source>
</evidence>
<name>A0A2N3WQH4_9PSEU</name>
<evidence type="ECO:0000256" key="5">
    <source>
        <dbReference type="SAM" id="MobiDB-lite"/>
    </source>
</evidence>
<dbReference type="NCBIfam" id="TIGR04316">
    <property type="entry name" value="dhbA_paeA"/>
    <property type="match status" value="1"/>
</dbReference>